<dbReference type="RefSeq" id="WP_212780592.1">
    <property type="nucleotide sequence ID" value="NZ_BMAY01000004.1"/>
</dbReference>
<dbReference type="AlphaFoldDB" id="A0A916QIE1"/>
<dbReference type="PANTHER" id="PTHR30290:SF10">
    <property type="entry name" value="PERIPLASMIC OLIGOPEPTIDE-BINDING PROTEIN-RELATED"/>
    <property type="match status" value="1"/>
</dbReference>
<sequence>MKFKKILALGGTLLVAGAALSACGNSSSSSSSSTKQVLNWEESAEIPTMDLSKATDVVAFNQLNNVGEGLYRLGKNSKVENAIAKSTKVTNGGKTWTFTLRKSKWSDGSALTAKDFVYSWRRTVDPKTASQYAYLFEGIHNATKISAGKAKVSSLGIKAVGKYKLVVTLDKRIPYFKLLMGFPLFFPQSQKAVEKYGSKYGTASKYMLYNGPFVQKGWTGSNLSWKLVKNKNYWDKKHVKLTTINYSVQKTPSTAYNLYQSNKLDAVVLDANQTKNLKNNSGFTTRNTASTFYLQYNERKSEFKNANLRKAISLAIDRTALGNALGGSNKAADTVTATGLTYLSNGKDYTSLVTNKQYSEKNVKEAKTLFKKALKELGKSSLSVSILSDDTDAGQKTTETLQSQLESALPGLKVSVTNVPFKTRLSRSSSGNFDIVVSGWSADFADPISFLDLFTSSNAENDGKWKNSQYDALIAKSKSTSSDAARYKYLAQAESILLKDQGITPLYHKTEAWLVRPSVKGIVYNAAGANYGFKTAYISK</sequence>
<keyword evidence="9" id="KW-1185">Reference proteome</keyword>
<dbReference type="Pfam" id="PF00496">
    <property type="entry name" value="SBP_bac_5"/>
    <property type="match status" value="1"/>
</dbReference>
<keyword evidence="3" id="KW-0813">Transport</keyword>
<evidence type="ECO:0000313" key="9">
    <source>
        <dbReference type="Proteomes" id="UP000677218"/>
    </source>
</evidence>
<evidence type="ECO:0000256" key="6">
    <source>
        <dbReference type="SAM" id="SignalP"/>
    </source>
</evidence>
<accession>A0A916QIE1</accession>
<dbReference type="CDD" id="cd08504">
    <property type="entry name" value="PBP2_OppA"/>
    <property type="match status" value="1"/>
</dbReference>
<dbReference type="GO" id="GO:0015833">
    <property type="term" value="P:peptide transport"/>
    <property type="evidence" value="ECO:0007669"/>
    <property type="project" value="UniProtKB-KW"/>
</dbReference>
<evidence type="ECO:0000256" key="1">
    <source>
        <dbReference type="ARBA" id="ARBA00004196"/>
    </source>
</evidence>
<dbReference type="SUPFAM" id="SSF53850">
    <property type="entry name" value="Periplasmic binding protein-like II"/>
    <property type="match status" value="1"/>
</dbReference>
<organism evidence="8 9">
    <name type="scientific">Lactobacillus corticis</name>
    <dbReference type="NCBI Taxonomy" id="2201249"/>
    <lineage>
        <taxon>Bacteria</taxon>
        <taxon>Bacillati</taxon>
        <taxon>Bacillota</taxon>
        <taxon>Bacilli</taxon>
        <taxon>Lactobacillales</taxon>
        <taxon>Lactobacillaceae</taxon>
        <taxon>Lactobacillus</taxon>
    </lineage>
</organism>
<comment type="similarity">
    <text evidence="2">Belongs to the bacterial solute-binding protein 5 family.</text>
</comment>
<dbReference type="GO" id="GO:1904680">
    <property type="term" value="F:peptide transmembrane transporter activity"/>
    <property type="evidence" value="ECO:0007669"/>
    <property type="project" value="TreeGrafter"/>
</dbReference>
<comment type="caution">
    <text evidence="8">The sequence shown here is derived from an EMBL/GenBank/DDBJ whole genome shotgun (WGS) entry which is preliminary data.</text>
</comment>
<protein>
    <submittedName>
        <fullName evidence="8">Oligopeptide ABC transporter substrate-binding protein</fullName>
    </submittedName>
</protein>
<dbReference type="GO" id="GO:0030288">
    <property type="term" value="C:outer membrane-bounded periplasmic space"/>
    <property type="evidence" value="ECO:0007669"/>
    <property type="project" value="UniProtKB-ARBA"/>
</dbReference>
<name>A0A916QIE1_9LACO</name>
<evidence type="ECO:0000313" key="8">
    <source>
        <dbReference type="EMBL" id="GFZ26903.1"/>
    </source>
</evidence>
<keyword evidence="5" id="KW-0571">Peptide transport</keyword>
<dbReference type="Proteomes" id="UP000677218">
    <property type="component" value="Unassembled WGS sequence"/>
</dbReference>
<dbReference type="PIRSF" id="PIRSF002741">
    <property type="entry name" value="MppA"/>
    <property type="match status" value="1"/>
</dbReference>
<dbReference type="PANTHER" id="PTHR30290">
    <property type="entry name" value="PERIPLASMIC BINDING COMPONENT OF ABC TRANSPORTER"/>
    <property type="match status" value="1"/>
</dbReference>
<dbReference type="Gene3D" id="3.90.76.10">
    <property type="entry name" value="Dipeptide-binding Protein, Domain 1"/>
    <property type="match status" value="1"/>
</dbReference>
<evidence type="ECO:0000256" key="3">
    <source>
        <dbReference type="ARBA" id="ARBA00022448"/>
    </source>
</evidence>
<gene>
    <name evidence="8" type="primary">oppA_3</name>
    <name evidence="8" type="ORF">LCB40_07830</name>
</gene>
<keyword evidence="4 6" id="KW-0732">Signal</keyword>
<dbReference type="InterPro" id="IPR039424">
    <property type="entry name" value="SBP_5"/>
</dbReference>
<evidence type="ECO:0000256" key="2">
    <source>
        <dbReference type="ARBA" id="ARBA00005695"/>
    </source>
</evidence>
<dbReference type="PROSITE" id="PS51257">
    <property type="entry name" value="PROKAR_LIPOPROTEIN"/>
    <property type="match status" value="1"/>
</dbReference>
<feature type="signal peptide" evidence="6">
    <location>
        <begin position="1"/>
        <end position="21"/>
    </location>
</feature>
<evidence type="ECO:0000259" key="7">
    <source>
        <dbReference type="Pfam" id="PF00496"/>
    </source>
</evidence>
<comment type="subcellular location">
    <subcellularLocation>
        <location evidence="1">Cell envelope</location>
    </subcellularLocation>
</comment>
<evidence type="ECO:0000256" key="5">
    <source>
        <dbReference type="ARBA" id="ARBA00022856"/>
    </source>
</evidence>
<evidence type="ECO:0000256" key="4">
    <source>
        <dbReference type="ARBA" id="ARBA00022729"/>
    </source>
</evidence>
<reference evidence="8" key="1">
    <citation type="submission" date="2020-08" db="EMBL/GenBank/DDBJ databases">
        <title>Taxonomic study for Lactobacillus species isolated from hardwood bark.</title>
        <authorList>
            <person name="Tohno M."/>
            <person name="Tanizawa Y."/>
        </authorList>
    </citation>
    <scope>NUCLEOTIDE SEQUENCE</scope>
    <source>
        <strain evidence="8">B40</strain>
    </source>
</reference>
<dbReference type="EMBL" id="BMAY01000004">
    <property type="protein sequence ID" value="GFZ26903.1"/>
    <property type="molecule type" value="Genomic_DNA"/>
</dbReference>
<feature type="chain" id="PRO_5039499137" evidence="6">
    <location>
        <begin position="22"/>
        <end position="540"/>
    </location>
</feature>
<dbReference type="Gene3D" id="3.10.105.10">
    <property type="entry name" value="Dipeptide-binding Protein, Domain 3"/>
    <property type="match status" value="1"/>
</dbReference>
<keyword evidence="5" id="KW-0653">Protein transport</keyword>
<proteinExistence type="inferred from homology"/>
<dbReference type="InterPro" id="IPR030678">
    <property type="entry name" value="Peptide/Ni-bd"/>
</dbReference>
<dbReference type="InterPro" id="IPR000914">
    <property type="entry name" value="SBP_5_dom"/>
</dbReference>
<dbReference type="GO" id="GO:0043190">
    <property type="term" value="C:ATP-binding cassette (ABC) transporter complex"/>
    <property type="evidence" value="ECO:0007669"/>
    <property type="project" value="InterPro"/>
</dbReference>
<dbReference type="FunFam" id="3.10.105.10:FF:000001">
    <property type="entry name" value="Oligopeptide ABC transporter, oligopeptide-binding protein"/>
    <property type="match status" value="1"/>
</dbReference>
<dbReference type="Gene3D" id="3.40.190.10">
    <property type="entry name" value="Periplasmic binding protein-like II"/>
    <property type="match status" value="1"/>
</dbReference>
<feature type="domain" description="Solute-binding protein family 5" evidence="7">
    <location>
        <begin position="78"/>
        <end position="460"/>
    </location>
</feature>
<dbReference type="FunFam" id="3.90.76.10:FF:000001">
    <property type="entry name" value="Oligopeptide ABC transporter substrate-binding protein"/>
    <property type="match status" value="1"/>
</dbReference>